<evidence type="ECO:0000313" key="2">
    <source>
        <dbReference type="EMBL" id="CZR63989.1"/>
    </source>
</evidence>
<evidence type="ECO:0000313" key="3">
    <source>
        <dbReference type="Proteomes" id="UP000184330"/>
    </source>
</evidence>
<dbReference type="AlphaFoldDB" id="A0A1L7XG12"/>
<protein>
    <recommendedName>
        <fullName evidence="1">2EXR domain-containing protein</fullName>
    </recommendedName>
</protein>
<sequence>MSICSRTNTQPQPDTALERVFQQLKRWQEDKSFSEKHKRNRQEQSYPFSNLSKVPQLFPGFSELPAELRTKIWQLILPRTRLPLMWLFRQWRPYSMQHIPYPILEDMSPVTLWICRESRYETLKLWGIDFENSDQTPSRHWSPTNDKLHMDCEEIEPIGTIDTLMTMLEFYIEVEELVIEYRSDTDVRVMREVLRSWKNCLLRLSISPYVKKGVKIKLRIGKKEYDI</sequence>
<dbReference type="Proteomes" id="UP000184330">
    <property type="component" value="Unassembled WGS sequence"/>
</dbReference>
<dbReference type="EMBL" id="FJOG01000025">
    <property type="protein sequence ID" value="CZR63989.1"/>
    <property type="molecule type" value="Genomic_DNA"/>
</dbReference>
<evidence type="ECO:0000259" key="1">
    <source>
        <dbReference type="Pfam" id="PF20150"/>
    </source>
</evidence>
<organism evidence="2 3">
    <name type="scientific">Phialocephala subalpina</name>
    <dbReference type="NCBI Taxonomy" id="576137"/>
    <lineage>
        <taxon>Eukaryota</taxon>
        <taxon>Fungi</taxon>
        <taxon>Dikarya</taxon>
        <taxon>Ascomycota</taxon>
        <taxon>Pezizomycotina</taxon>
        <taxon>Leotiomycetes</taxon>
        <taxon>Helotiales</taxon>
        <taxon>Mollisiaceae</taxon>
        <taxon>Phialocephala</taxon>
        <taxon>Phialocephala fortinii species complex</taxon>
    </lineage>
</organism>
<reference evidence="2 3" key="1">
    <citation type="submission" date="2016-03" db="EMBL/GenBank/DDBJ databases">
        <authorList>
            <person name="Ploux O."/>
        </authorList>
    </citation>
    <scope>NUCLEOTIDE SEQUENCE [LARGE SCALE GENOMIC DNA]</scope>
    <source>
        <strain evidence="2 3">UAMH 11012</strain>
    </source>
</reference>
<name>A0A1L7XG12_9HELO</name>
<dbReference type="InterPro" id="IPR045518">
    <property type="entry name" value="2EXR"/>
</dbReference>
<accession>A0A1L7XG12</accession>
<dbReference type="Pfam" id="PF20150">
    <property type="entry name" value="2EXR"/>
    <property type="match status" value="1"/>
</dbReference>
<dbReference type="OrthoDB" id="3552781at2759"/>
<keyword evidence="3" id="KW-1185">Reference proteome</keyword>
<gene>
    <name evidence="2" type="ORF">PAC_13886</name>
</gene>
<feature type="domain" description="2EXR" evidence="1">
    <location>
        <begin position="58"/>
        <end position="146"/>
    </location>
</feature>
<proteinExistence type="predicted"/>